<feature type="domain" description="J" evidence="1">
    <location>
        <begin position="274"/>
        <end position="330"/>
    </location>
</feature>
<organism evidence="2 3">
    <name type="scientific">Desulfobacter latus</name>
    <dbReference type="NCBI Taxonomy" id="2292"/>
    <lineage>
        <taxon>Bacteria</taxon>
        <taxon>Pseudomonadati</taxon>
        <taxon>Thermodesulfobacteriota</taxon>
        <taxon>Desulfobacteria</taxon>
        <taxon>Desulfobacterales</taxon>
        <taxon>Desulfobacteraceae</taxon>
        <taxon>Desulfobacter</taxon>
    </lineage>
</organism>
<dbReference type="SUPFAM" id="SSF46565">
    <property type="entry name" value="Chaperone J-domain"/>
    <property type="match status" value="1"/>
</dbReference>
<accession>A0A850SY55</accession>
<dbReference type="RefSeq" id="WP_178365816.1">
    <property type="nucleotide sequence ID" value="NZ_JACADJ010000010.1"/>
</dbReference>
<comment type="caution">
    <text evidence="2">The sequence shown here is derived from an EMBL/GenBank/DDBJ whole genome shotgun (WGS) entry which is preliminary data.</text>
</comment>
<dbReference type="EMBL" id="JACADJ010000010">
    <property type="protein sequence ID" value="NWH04363.1"/>
    <property type="molecule type" value="Genomic_DNA"/>
</dbReference>
<dbReference type="PROSITE" id="PS50076">
    <property type="entry name" value="DNAJ_2"/>
    <property type="match status" value="1"/>
</dbReference>
<dbReference type="Pfam" id="PF00226">
    <property type="entry name" value="DnaJ"/>
    <property type="match status" value="1"/>
</dbReference>
<dbReference type="CDD" id="cd06257">
    <property type="entry name" value="DnaJ"/>
    <property type="match status" value="1"/>
</dbReference>
<dbReference type="AlphaFoldDB" id="A0A850SY55"/>
<keyword evidence="3" id="KW-1185">Reference proteome</keyword>
<dbReference type="InterPro" id="IPR001623">
    <property type="entry name" value="DnaJ_domain"/>
</dbReference>
<evidence type="ECO:0000259" key="1">
    <source>
        <dbReference type="PROSITE" id="PS50076"/>
    </source>
</evidence>
<dbReference type="SMART" id="SM00271">
    <property type="entry name" value="DnaJ"/>
    <property type="match status" value="1"/>
</dbReference>
<dbReference type="Gene3D" id="1.10.287.110">
    <property type="entry name" value="DnaJ domain"/>
    <property type="match status" value="1"/>
</dbReference>
<sequence length="330" mass="38791">MYLAKVQKNGQTTYILRESVRQGEQMIARDIFDIGPCPGAWIDYPGGNAWYLNPDLESKISSLAGTFDSDLLENVFLPFLRPDIRRATQTFRQRSFKQYTPMSRAQKEAIARQVHAFDKRRAHFLKFGSMDQGPTFNMPAVIFRQLHNKSRDEIEQLFIEQERVLKRKDLKSYVYTVLDLHRFFKGFMAKQMPHALDQDKVEAFFIQELCVLNKELFELTGCLHEYLIRYAIMFFDHTYGDSVLLDDMVKDFQFRQKNRWFKPPGATRQIGISRALKIFNLTINALESMNKKDLTREFRRLAREHHPDRGGSHDKFVELSNAYQALLKNI</sequence>
<dbReference type="Proteomes" id="UP000553343">
    <property type="component" value="Unassembled WGS sequence"/>
</dbReference>
<evidence type="ECO:0000313" key="2">
    <source>
        <dbReference type="EMBL" id="NWH04363.1"/>
    </source>
</evidence>
<dbReference type="InterPro" id="IPR036869">
    <property type="entry name" value="J_dom_sf"/>
</dbReference>
<name>A0A850SY55_9BACT</name>
<reference evidence="2 3" key="1">
    <citation type="submission" date="2020-06" db="EMBL/GenBank/DDBJ databases">
        <title>High-quality draft genome of sulfate reducer Desulfobacter latus type strain AcrS2 isolated from marine sediment.</title>
        <authorList>
            <person name="Hoppe M."/>
            <person name="Larsen C.K."/>
            <person name="Marshall I.P.G."/>
            <person name="Schramm A."/>
            <person name="Marietou A.G."/>
        </authorList>
    </citation>
    <scope>NUCLEOTIDE SEQUENCE [LARGE SCALE GENOMIC DNA]</scope>
    <source>
        <strain evidence="2 3">AcRS2</strain>
    </source>
</reference>
<protein>
    <submittedName>
        <fullName evidence="2">J domain-containing protein</fullName>
    </submittedName>
</protein>
<proteinExistence type="predicted"/>
<evidence type="ECO:0000313" key="3">
    <source>
        <dbReference type="Proteomes" id="UP000553343"/>
    </source>
</evidence>
<gene>
    <name evidence="2" type="ORF">HXW94_05065</name>
</gene>